<evidence type="ECO:0000259" key="1">
    <source>
        <dbReference type="Pfam" id="PF26138"/>
    </source>
</evidence>
<dbReference type="Proteomes" id="UP000054166">
    <property type="component" value="Unassembled WGS sequence"/>
</dbReference>
<proteinExistence type="predicted"/>
<dbReference type="OrthoDB" id="2430314at2759"/>
<dbReference type="STRING" id="765440.A0A0C3FRU7"/>
<organism evidence="2 3">
    <name type="scientific">Piloderma croceum (strain F 1598)</name>
    <dbReference type="NCBI Taxonomy" id="765440"/>
    <lineage>
        <taxon>Eukaryota</taxon>
        <taxon>Fungi</taxon>
        <taxon>Dikarya</taxon>
        <taxon>Basidiomycota</taxon>
        <taxon>Agaricomycotina</taxon>
        <taxon>Agaricomycetes</taxon>
        <taxon>Agaricomycetidae</taxon>
        <taxon>Atheliales</taxon>
        <taxon>Atheliaceae</taxon>
        <taxon>Piloderma</taxon>
    </lineage>
</organism>
<dbReference type="HOGENOM" id="CLU_171507_1_1_1"/>
<keyword evidence="3" id="KW-1185">Reference proteome</keyword>
<protein>
    <recommendedName>
        <fullName evidence="1">DUF8040 domain-containing protein</fullName>
    </recommendedName>
</protein>
<name>A0A0C3FRU7_PILCF</name>
<sequence>YHTSALTGADWVCELLNGHPGCIHNELGIYKHVFYSLITALEQAKVHSSKHVFLKEQLAMFLYTCVTDLSLHHVSE</sequence>
<gene>
    <name evidence="2" type="ORF">PILCRDRAFT_64982</name>
</gene>
<evidence type="ECO:0000313" key="3">
    <source>
        <dbReference type="Proteomes" id="UP000054166"/>
    </source>
</evidence>
<feature type="domain" description="DUF8040" evidence="1">
    <location>
        <begin position="3"/>
        <end position="76"/>
    </location>
</feature>
<evidence type="ECO:0000313" key="2">
    <source>
        <dbReference type="EMBL" id="KIM86660.1"/>
    </source>
</evidence>
<reference evidence="3" key="2">
    <citation type="submission" date="2015-01" db="EMBL/GenBank/DDBJ databases">
        <title>Evolutionary Origins and Diversification of the Mycorrhizal Mutualists.</title>
        <authorList>
            <consortium name="DOE Joint Genome Institute"/>
            <consortium name="Mycorrhizal Genomics Consortium"/>
            <person name="Kohler A."/>
            <person name="Kuo A."/>
            <person name="Nagy L.G."/>
            <person name="Floudas D."/>
            <person name="Copeland A."/>
            <person name="Barry K.W."/>
            <person name="Cichocki N."/>
            <person name="Veneault-Fourrey C."/>
            <person name="LaButti K."/>
            <person name="Lindquist E.A."/>
            <person name="Lipzen A."/>
            <person name="Lundell T."/>
            <person name="Morin E."/>
            <person name="Murat C."/>
            <person name="Riley R."/>
            <person name="Ohm R."/>
            <person name="Sun H."/>
            <person name="Tunlid A."/>
            <person name="Henrissat B."/>
            <person name="Grigoriev I.V."/>
            <person name="Hibbett D.S."/>
            <person name="Martin F."/>
        </authorList>
    </citation>
    <scope>NUCLEOTIDE SEQUENCE [LARGE SCALE GENOMIC DNA]</scope>
    <source>
        <strain evidence="3">F 1598</strain>
    </source>
</reference>
<feature type="non-terminal residue" evidence="2">
    <location>
        <position position="1"/>
    </location>
</feature>
<reference evidence="2 3" key="1">
    <citation type="submission" date="2014-04" db="EMBL/GenBank/DDBJ databases">
        <authorList>
            <consortium name="DOE Joint Genome Institute"/>
            <person name="Kuo A."/>
            <person name="Tarkka M."/>
            <person name="Buscot F."/>
            <person name="Kohler A."/>
            <person name="Nagy L.G."/>
            <person name="Floudas D."/>
            <person name="Copeland A."/>
            <person name="Barry K.W."/>
            <person name="Cichocki N."/>
            <person name="Veneault-Fourrey C."/>
            <person name="LaButti K."/>
            <person name="Lindquist E.A."/>
            <person name="Lipzen A."/>
            <person name="Lundell T."/>
            <person name="Morin E."/>
            <person name="Murat C."/>
            <person name="Sun H."/>
            <person name="Tunlid A."/>
            <person name="Henrissat B."/>
            <person name="Grigoriev I.V."/>
            <person name="Hibbett D.S."/>
            <person name="Martin F."/>
            <person name="Nordberg H.P."/>
            <person name="Cantor M.N."/>
            <person name="Hua S.X."/>
        </authorList>
    </citation>
    <scope>NUCLEOTIDE SEQUENCE [LARGE SCALE GENOMIC DNA]</scope>
    <source>
        <strain evidence="2 3">F 1598</strain>
    </source>
</reference>
<dbReference type="InterPro" id="IPR058353">
    <property type="entry name" value="DUF8040"/>
</dbReference>
<dbReference type="InParanoid" id="A0A0C3FRU7"/>
<dbReference type="EMBL" id="KN832981">
    <property type="protein sequence ID" value="KIM86660.1"/>
    <property type="molecule type" value="Genomic_DNA"/>
</dbReference>
<accession>A0A0C3FRU7</accession>
<dbReference type="Pfam" id="PF26138">
    <property type="entry name" value="DUF8040"/>
    <property type="match status" value="1"/>
</dbReference>
<dbReference type="AlphaFoldDB" id="A0A0C3FRU7"/>